<dbReference type="AlphaFoldDB" id="A0A315W0Y4"/>
<feature type="signal peptide" evidence="3">
    <location>
        <begin position="1"/>
        <end position="26"/>
    </location>
</feature>
<keyword evidence="1 3" id="KW-0732">Signal</keyword>
<dbReference type="Gene3D" id="2.60.40.10">
    <property type="entry name" value="Immunoglobulins"/>
    <property type="match status" value="4"/>
</dbReference>
<evidence type="ECO:0000313" key="6">
    <source>
        <dbReference type="Proteomes" id="UP000250572"/>
    </source>
</evidence>
<dbReference type="GO" id="GO:0002376">
    <property type="term" value="P:immune system process"/>
    <property type="evidence" value="ECO:0007669"/>
    <property type="project" value="UniProtKB-KW"/>
</dbReference>
<dbReference type="InterPro" id="IPR036179">
    <property type="entry name" value="Ig-like_dom_sf"/>
</dbReference>
<name>A0A315W0Y4_GAMAF</name>
<dbReference type="GO" id="GO:0005886">
    <property type="term" value="C:plasma membrane"/>
    <property type="evidence" value="ECO:0007669"/>
    <property type="project" value="TreeGrafter"/>
</dbReference>
<dbReference type="InterPro" id="IPR050413">
    <property type="entry name" value="TCR_beta_variable"/>
</dbReference>
<dbReference type="PROSITE" id="PS50835">
    <property type="entry name" value="IG_LIKE"/>
    <property type="match status" value="3"/>
</dbReference>
<protein>
    <recommendedName>
        <fullName evidence="4">Ig-like domain-containing protein</fullName>
    </recommendedName>
</protein>
<evidence type="ECO:0000259" key="4">
    <source>
        <dbReference type="PROSITE" id="PS50835"/>
    </source>
</evidence>
<feature type="chain" id="PRO_5016350998" description="Ig-like domain-containing protein" evidence="3">
    <location>
        <begin position="27"/>
        <end position="721"/>
    </location>
</feature>
<dbReference type="GO" id="GO:0007166">
    <property type="term" value="P:cell surface receptor signaling pathway"/>
    <property type="evidence" value="ECO:0007669"/>
    <property type="project" value="TreeGrafter"/>
</dbReference>
<dbReference type="InterPro" id="IPR013783">
    <property type="entry name" value="Ig-like_fold"/>
</dbReference>
<evidence type="ECO:0000313" key="5">
    <source>
        <dbReference type="EMBL" id="PWA29579.1"/>
    </source>
</evidence>
<evidence type="ECO:0000256" key="3">
    <source>
        <dbReference type="SAM" id="SignalP"/>
    </source>
</evidence>
<dbReference type="Pfam" id="PF07686">
    <property type="entry name" value="V-set"/>
    <property type="match status" value="3"/>
</dbReference>
<dbReference type="SMART" id="SM00409">
    <property type="entry name" value="IG"/>
    <property type="match status" value="3"/>
</dbReference>
<proteinExistence type="predicted"/>
<dbReference type="InterPro" id="IPR013106">
    <property type="entry name" value="Ig_V-set"/>
</dbReference>
<dbReference type="InterPro" id="IPR007110">
    <property type="entry name" value="Ig-like_dom"/>
</dbReference>
<gene>
    <name evidence="5" type="ORF">CCH79_00007867</name>
</gene>
<feature type="domain" description="Ig-like" evidence="4">
    <location>
        <begin position="464"/>
        <end position="566"/>
    </location>
</feature>
<keyword evidence="6" id="KW-1185">Reference proteome</keyword>
<dbReference type="SMART" id="SM00406">
    <property type="entry name" value="IGv"/>
    <property type="match status" value="3"/>
</dbReference>
<dbReference type="Proteomes" id="UP000250572">
    <property type="component" value="Unassembled WGS sequence"/>
</dbReference>
<keyword evidence="2" id="KW-0391">Immunity</keyword>
<dbReference type="PANTHER" id="PTHR23268:SF102">
    <property type="entry name" value="IMMUNOGLOBULIN V-SET DOMAIN-CONTAINING PROTEIN"/>
    <property type="match status" value="1"/>
</dbReference>
<feature type="domain" description="Ig-like" evidence="4">
    <location>
        <begin position="325"/>
        <end position="427"/>
    </location>
</feature>
<comment type="caution">
    <text evidence="5">The sequence shown here is derived from an EMBL/GenBank/DDBJ whole genome shotgun (WGS) entry which is preliminary data.</text>
</comment>
<dbReference type="PANTHER" id="PTHR23268">
    <property type="entry name" value="T-CELL RECEPTOR BETA CHAIN"/>
    <property type="match status" value="1"/>
</dbReference>
<dbReference type="EMBL" id="NHOQ01000541">
    <property type="protein sequence ID" value="PWA29579.1"/>
    <property type="molecule type" value="Genomic_DNA"/>
</dbReference>
<dbReference type="InterPro" id="IPR003598">
    <property type="entry name" value="Ig_sub2"/>
</dbReference>
<dbReference type="STRING" id="33528.ENSGAFP00000026632"/>
<dbReference type="CDD" id="cd00099">
    <property type="entry name" value="IgV"/>
    <property type="match status" value="2"/>
</dbReference>
<dbReference type="SUPFAM" id="SSF48726">
    <property type="entry name" value="Immunoglobulin"/>
    <property type="match status" value="4"/>
</dbReference>
<reference evidence="5 6" key="1">
    <citation type="journal article" date="2018" name="G3 (Bethesda)">
        <title>A High-Quality Reference Genome for the Invasive Mosquitofish Gambusia affinis Using a Chicago Library.</title>
        <authorList>
            <person name="Hoffberg S.L."/>
            <person name="Troendle N.J."/>
            <person name="Glenn T.C."/>
            <person name="Mahmud O."/>
            <person name="Louha S."/>
            <person name="Chalopin D."/>
            <person name="Bennetzen J.L."/>
            <person name="Mauricio R."/>
        </authorList>
    </citation>
    <scope>NUCLEOTIDE SEQUENCE [LARGE SCALE GENOMIC DNA]</scope>
    <source>
        <strain evidence="5">NE01/NJP1002.9</strain>
        <tissue evidence="5">Muscle</tissue>
    </source>
</reference>
<sequence>MTAAWPGLRNMSAGFWFAFALPAISTFSPFSGSGLVPVVYPSSCICSPVCLYQRIWFCSSVYLRFHSSFRIAVVHVHVPQVLHLVVLGLFIPEDLIIVGNLISFSRVSKDVCRKLNDSVAERRTWKKEKRCSSVYFDVHSCLWVAVVDVRVPQVLHLVVRRLFVPADYVVVLNFMPAADLGFISSVAELTRGSKHTVNSRMITELFLLSLKLALVLGSSLSDQVHQTPFNILAKRGEAARISCSHNIQSYNVILWYKRLEDKQLQLLGYMYIDNKNPEPGTDVKMELDGNANEGQTCTLTIKELREKSSAVYYCAARYHSSSLSDRVRQTPAEMFHEPGENATISCTHGIDNYDVILWYKHSTSRQMQLLGYNDVVNGYPEPGAKVKISGSASKDKNSTLTLERLSMSSSAVYFCAARYHSASRRRSPAQKPRNVLWFLNQTDQHSSFLQASRLILCPLTGSSPSDQIVQIPADMFKNPGETAKISCTHSIPDYDRVLWYKQSKLHEMTLLGYMLGDDGYPEKEINVNIDGSANKDKNSTLTVAELSPDSSAVYYCAARYHSAEYHCCSVQKPPHSDQVHQTPFNILAKRGEAARISCSHNIQSYNVILWYKRLEDKQLQLLGYRYKDNTNPEPGTDVKLEMDGIVNCAVFSFHFLDEQRAVLCTTSSQISLEAEALHRFEVGFVVAAENLDVLAGISDEVGVGLTDLKTPSNTWTHGGNV</sequence>
<evidence type="ECO:0000256" key="2">
    <source>
        <dbReference type="ARBA" id="ARBA00022859"/>
    </source>
</evidence>
<dbReference type="SMART" id="SM00408">
    <property type="entry name" value="IGc2"/>
    <property type="match status" value="3"/>
</dbReference>
<organism evidence="5 6">
    <name type="scientific">Gambusia affinis</name>
    <name type="common">Western mosquitofish</name>
    <name type="synonym">Heterandria affinis</name>
    <dbReference type="NCBI Taxonomy" id="33528"/>
    <lineage>
        <taxon>Eukaryota</taxon>
        <taxon>Metazoa</taxon>
        <taxon>Chordata</taxon>
        <taxon>Craniata</taxon>
        <taxon>Vertebrata</taxon>
        <taxon>Euteleostomi</taxon>
        <taxon>Actinopterygii</taxon>
        <taxon>Neopterygii</taxon>
        <taxon>Teleostei</taxon>
        <taxon>Neoteleostei</taxon>
        <taxon>Acanthomorphata</taxon>
        <taxon>Ovalentaria</taxon>
        <taxon>Atherinomorphae</taxon>
        <taxon>Cyprinodontiformes</taxon>
        <taxon>Poeciliidae</taxon>
        <taxon>Poeciliinae</taxon>
        <taxon>Gambusia</taxon>
    </lineage>
</organism>
<accession>A0A315W0Y4</accession>
<evidence type="ECO:0000256" key="1">
    <source>
        <dbReference type="ARBA" id="ARBA00022729"/>
    </source>
</evidence>
<feature type="domain" description="Ig-like" evidence="4">
    <location>
        <begin position="222"/>
        <end position="324"/>
    </location>
</feature>
<dbReference type="InterPro" id="IPR003599">
    <property type="entry name" value="Ig_sub"/>
</dbReference>